<organism evidence="1 2">
    <name type="scientific">Thermosulfuriphilus ammonigenes</name>
    <dbReference type="NCBI Taxonomy" id="1936021"/>
    <lineage>
        <taxon>Bacteria</taxon>
        <taxon>Pseudomonadati</taxon>
        <taxon>Thermodesulfobacteriota</taxon>
        <taxon>Thermodesulfobacteria</taxon>
        <taxon>Thermodesulfobacteriales</taxon>
        <taxon>Thermodesulfobacteriaceae</taxon>
        <taxon>Thermosulfuriphilus</taxon>
    </lineage>
</organism>
<dbReference type="SUPFAM" id="SSF88723">
    <property type="entry name" value="PIN domain-like"/>
    <property type="match status" value="1"/>
</dbReference>
<dbReference type="RefSeq" id="WP_166031414.1">
    <property type="nucleotide sequence ID" value="NZ_CP048877.1"/>
</dbReference>
<dbReference type="EMBL" id="CP048877">
    <property type="protein sequence ID" value="QIJ71192.1"/>
    <property type="molecule type" value="Genomic_DNA"/>
</dbReference>
<reference evidence="1 2" key="1">
    <citation type="submission" date="2020-02" db="EMBL/GenBank/DDBJ databases">
        <title>Genome analysis of Thermosulfuriphilus ammonigenes ST65T, an anaerobic thermophilic chemolithoautotrophic bacterium isolated from a deep-sea hydrothermal vent.</title>
        <authorList>
            <person name="Slobodkina G."/>
            <person name="Allioux M."/>
            <person name="Merkel A."/>
            <person name="Alain K."/>
            <person name="Jebbar M."/>
            <person name="Slobodkin A."/>
        </authorList>
    </citation>
    <scope>NUCLEOTIDE SEQUENCE [LARGE SCALE GENOMIC DNA]</scope>
    <source>
        <strain evidence="1 2">ST65</strain>
    </source>
</reference>
<dbReference type="InterPro" id="IPR002716">
    <property type="entry name" value="PIN_dom"/>
</dbReference>
<accession>A0A6G7PU61</accession>
<dbReference type="Proteomes" id="UP000502179">
    <property type="component" value="Chromosome"/>
</dbReference>
<evidence type="ECO:0000313" key="1">
    <source>
        <dbReference type="EMBL" id="QIJ71192.1"/>
    </source>
</evidence>
<keyword evidence="2" id="KW-1185">Reference proteome</keyword>
<protein>
    <submittedName>
        <fullName evidence="1">Type II toxin-antitoxin system VapC family toxin</fullName>
    </submittedName>
</protein>
<name>A0A6G7PU61_9BACT</name>
<gene>
    <name evidence="1" type="ORF">G4V39_02380</name>
</gene>
<evidence type="ECO:0000313" key="2">
    <source>
        <dbReference type="Proteomes" id="UP000502179"/>
    </source>
</evidence>
<dbReference type="Gene3D" id="3.40.50.1010">
    <property type="entry name" value="5'-nuclease"/>
    <property type="match status" value="1"/>
</dbReference>
<dbReference type="CDD" id="cd18689">
    <property type="entry name" value="PIN_VapC-like"/>
    <property type="match status" value="1"/>
</dbReference>
<proteinExistence type="predicted"/>
<sequence length="137" mass="15287">MSGRSLVFDSWAVIAWLCDEPAASRVQELLERAERGEISIFMSLINAGEVFYITAKKHSLAKAQKVIQTLLGSPINFLLPTEEEIWRAAEIKARYPLSYADAFAVALSLLREAALVTGDPEIKHLEGKESLSLVWLR</sequence>
<dbReference type="AlphaFoldDB" id="A0A6G7PU61"/>
<dbReference type="Pfam" id="PF01850">
    <property type="entry name" value="PIN"/>
    <property type="match status" value="1"/>
</dbReference>
<dbReference type="KEGG" id="tav:G4V39_02380"/>
<dbReference type="InterPro" id="IPR029060">
    <property type="entry name" value="PIN-like_dom_sf"/>
</dbReference>